<feature type="compositionally biased region" description="Pro residues" evidence="1">
    <location>
        <begin position="118"/>
        <end position="129"/>
    </location>
</feature>
<dbReference type="Proteomes" id="UP000694872">
    <property type="component" value="Unplaced"/>
</dbReference>
<dbReference type="KEGG" id="pxu:106123616"/>
<feature type="compositionally biased region" description="Low complexity" evidence="1">
    <location>
        <begin position="96"/>
        <end position="113"/>
    </location>
</feature>
<sequence length="135" mass="15547">MRHKPTPNGNMNGNVNGNSNGQYHPMTRHTLQALSAAPTPKLISNTDWLQARSRHPANYNYHQHWLIQEAEHRRIEEHKNKMRANQRHSYHDGHSVPHVPHSVPHVPHTVPHSQPILPQTPPYNMPPSKPHAHHN</sequence>
<reference evidence="2" key="1">
    <citation type="submission" date="2025-08" db="UniProtKB">
        <authorList>
            <consortium name="RefSeq"/>
        </authorList>
    </citation>
    <scope>IDENTIFICATION</scope>
</reference>
<dbReference type="AlphaFoldDB" id="A0AAJ6ZMJ9"/>
<feature type="compositionally biased region" description="Low complexity" evidence="1">
    <location>
        <begin position="8"/>
        <end position="21"/>
    </location>
</feature>
<feature type="non-terminal residue" evidence="2">
    <location>
        <position position="135"/>
    </location>
</feature>
<evidence type="ECO:0000256" key="1">
    <source>
        <dbReference type="SAM" id="MobiDB-lite"/>
    </source>
</evidence>
<feature type="region of interest" description="Disordered" evidence="1">
    <location>
        <begin position="82"/>
        <end position="135"/>
    </location>
</feature>
<feature type="region of interest" description="Disordered" evidence="1">
    <location>
        <begin position="1"/>
        <end position="25"/>
    </location>
</feature>
<accession>A0AAJ6ZMJ9</accession>
<proteinExistence type="predicted"/>
<protein>
    <submittedName>
        <fullName evidence="2">Uncharacterized histidine-rich protein DDB_G0274557-like</fullName>
    </submittedName>
</protein>
<evidence type="ECO:0000313" key="2">
    <source>
        <dbReference type="RefSeq" id="XP_013175485.1"/>
    </source>
</evidence>
<gene>
    <name evidence="2" type="primary">LOC106123616</name>
</gene>
<organism evidence="2">
    <name type="scientific">Papilio xuthus</name>
    <name type="common">Asian swallowtail butterfly</name>
    <dbReference type="NCBI Taxonomy" id="66420"/>
    <lineage>
        <taxon>Eukaryota</taxon>
        <taxon>Metazoa</taxon>
        <taxon>Ecdysozoa</taxon>
        <taxon>Arthropoda</taxon>
        <taxon>Hexapoda</taxon>
        <taxon>Insecta</taxon>
        <taxon>Pterygota</taxon>
        <taxon>Neoptera</taxon>
        <taxon>Endopterygota</taxon>
        <taxon>Lepidoptera</taxon>
        <taxon>Glossata</taxon>
        <taxon>Ditrysia</taxon>
        <taxon>Papilionoidea</taxon>
        <taxon>Papilionidae</taxon>
        <taxon>Papilioninae</taxon>
        <taxon>Papilio</taxon>
    </lineage>
</organism>
<dbReference type="RefSeq" id="XP_013175485.1">
    <property type="nucleotide sequence ID" value="XM_013320031.1"/>
</dbReference>
<dbReference type="GeneID" id="106123616"/>
<name>A0AAJ6ZMJ9_PAPXU</name>